<gene>
    <name evidence="2" type="ORF">METZ01_LOCUS394883</name>
</gene>
<dbReference type="AlphaFoldDB" id="A0A382V6A0"/>
<dbReference type="GO" id="GO:0016787">
    <property type="term" value="F:hydrolase activity"/>
    <property type="evidence" value="ECO:0007669"/>
    <property type="project" value="InterPro"/>
</dbReference>
<proteinExistence type="predicted"/>
<reference evidence="2" key="1">
    <citation type="submission" date="2018-05" db="EMBL/GenBank/DDBJ databases">
        <authorList>
            <person name="Lanie J.A."/>
            <person name="Ng W.-L."/>
            <person name="Kazmierczak K.M."/>
            <person name="Andrzejewski T.M."/>
            <person name="Davidsen T.M."/>
            <person name="Wayne K.J."/>
            <person name="Tettelin H."/>
            <person name="Glass J.I."/>
            <person name="Rusch D."/>
            <person name="Podicherti R."/>
            <person name="Tsui H.-C.T."/>
            <person name="Winkler M.E."/>
        </authorList>
    </citation>
    <scope>NUCLEOTIDE SEQUENCE</scope>
</reference>
<evidence type="ECO:0000313" key="2">
    <source>
        <dbReference type="EMBL" id="SVD42029.1"/>
    </source>
</evidence>
<dbReference type="EMBL" id="UINC01149509">
    <property type="protein sequence ID" value="SVD42029.1"/>
    <property type="molecule type" value="Genomic_DNA"/>
</dbReference>
<dbReference type="PROSITE" id="PS51257">
    <property type="entry name" value="PROKAR_LIPOPROTEIN"/>
    <property type="match status" value="1"/>
</dbReference>
<dbReference type="Pfam" id="PF06439">
    <property type="entry name" value="3keto-disac_hyd"/>
    <property type="match status" value="1"/>
</dbReference>
<dbReference type="Gene3D" id="2.60.120.560">
    <property type="entry name" value="Exo-inulinase, domain 1"/>
    <property type="match status" value="1"/>
</dbReference>
<dbReference type="InterPro" id="IPR010496">
    <property type="entry name" value="AL/BT2_dom"/>
</dbReference>
<sequence>MKHLLITTIVAVLLAGCATMQPSSPLAEAKPEPPTLKGDGWIQLFNGRNLNGWRENKFKHKPEWKVIDGVLTGHGGQGYLSSLEEFDDFELYAEARISDTAGGRGNSGIYFRCAPHADKKQEFPPGYEAQLDHGDSNNPTGSIYALKIEGASAPKPATKDGEWVTMRIRAVGNHLQTWVNGKPSADCRDPEDRHKKGSILLQMHHLTGKVEFRKVRIRNIAKK</sequence>
<accession>A0A382V6A0</accession>
<name>A0A382V6A0_9ZZZZ</name>
<protein>
    <recommendedName>
        <fullName evidence="1">3-keto-alpha-glucoside-1,2-lyase/3-keto-2-hydroxy-glucal hydratase domain-containing protein</fullName>
    </recommendedName>
</protein>
<feature type="non-terminal residue" evidence="2">
    <location>
        <position position="223"/>
    </location>
</feature>
<feature type="domain" description="3-keto-alpha-glucoside-1,2-lyase/3-keto-2-hydroxy-glucal hydratase" evidence="1">
    <location>
        <begin position="40"/>
        <end position="218"/>
    </location>
</feature>
<evidence type="ECO:0000259" key="1">
    <source>
        <dbReference type="Pfam" id="PF06439"/>
    </source>
</evidence>
<organism evidence="2">
    <name type="scientific">marine metagenome</name>
    <dbReference type="NCBI Taxonomy" id="408172"/>
    <lineage>
        <taxon>unclassified sequences</taxon>
        <taxon>metagenomes</taxon>
        <taxon>ecological metagenomes</taxon>
    </lineage>
</organism>